<dbReference type="Proteomes" id="UP000076761">
    <property type="component" value="Unassembled WGS sequence"/>
</dbReference>
<evidence type="ECO:0000313" key="2">
    <source>
        <dbReference type="EMBL" id="KZT30896.1"/>
    </source>
</evidence>
<dbReference type="AlphaFoldDB" id="A0A165WA63"/>
<dbReference type="InParanoid" id="A0A165WA63"/>
<dbReference type="GO" id="GO:0006364">
    <property type="term" value="P:rRNA processing"/>
    <property type="evidence" value="ECO:0007669"/>
    <property type="project" value="InterPro"/>
</dbReference>
<evidence type="ECO:0000256" key="1">
    <source>
        <dbReference type="SAM" id="MobiDB-lite"/>
    </source>
</evidence>
<dbReference type="GO" id="GO:0008033">
    <property type="term" value="P:tRNA processing"/>
    <property type="evidence" value="ECO:0007669"/>
    <property type="project" value="InterPro"/>
</dbReference>
<dbReference type="PANTHER" id="PTHR28272:SF1">
    <property type="entry name" value="RIBONUCLEASES P_MRP PROTEIN SUBUNIT POP3"/>
    <property type="match status" value="1"/>
</dbReference>
<feature type="region of interest" description="Disordered" evidence="1">
    <location>
        <begin position="93"/>
        <end position="126"/>
    </location>
</feature>
<dbReference type="STRING" id="1314782.A0A165WA63"/>
<proteinExistence type="predicted"/>
<keyword evidence="3" id="KW-1185">Reference proteome</keyword>
<evidence type="ECO:0000313" key="3">
    <source>
        <dbReference type="Proteomes" id="UP000076761"/>
    </source>
</evidence>
<organism evidence="2 3">
    <name type="scientific">Neolentinus lepideus HHB14362 ss-1</name>
    <dbReference type="NCBI Taxonomy" id="1314782"/>
    <lineage>
        <taxon>Eukaryota</taxon>
        <taxon>Fungi</taxon>
        <taxon>Dikarya</taxon>
        <taxon>Basidiomycota</taxon>
        <taxon>Agaricomycotina</taxon>
        <taxon>Agaricomycetes</taxon>
        <taxon>Gloeophyllales</taxon>
        <taxon>Gloeophyllaceae</taxon>
        <taxon>Neolentinus</taxon>
    </lineage>
</organism>
<dbReference type="PANTHER" id="PTHR28272">
    <property type="entry name" value="RIBONUCLEASES P/MRP PROTEIN SUBUNIT POP3"/>
    <property type="match status" value="1"/>
</dbReference>
<dbReference type="GO" id="GO:0000171">
    <property type="term" value="F:ribonuclease MRP activity"/>
    <property type="evidence" value="ECO:0007669"/>
    <property type="project" value="TreeGrafter"/>
</dbReference>
<feature type="compositionally biased region" description="Basic and acidic residues" evidence="1">
    <location>
        <begin position="318"/>
        <end position="330"/>
    </location>
</feature>
<dbReference type="InterPro" id="IPR013241">
    <property type="entry name" value="RNase_P_Pop3"/>
</dbReference>
<reference evidence="2 3" key="1">
    <citation type="journal article" date="2016" name="Mol. Biol. Evol.">
        <title>Comparative Genomics of Early-Diverging Mushroom-Forming Fungi Provides Insights into the Origins of Lignocellulose Decay Capabilities.</title>
        <authorList>
            <person name="Nagy L.G."/>
            <person name="Riley R."/>
            <person name="Tritt A."/>
            <person name="Adam C."/>
            <person name="Daum C."/>
            <person name="Floudas D."/>
            <person name="Sun H."/>
            <person name="Yadav J.S."/>
            <person name="Pangilinan J."/>
            <person name="Larsson K.H."/>
            <person name="Matsuura K."/>
            <person name="Barry K."/>
            <person name="Labutti K."/>
            <person name="Kuo R."/>
            <person name="Ohm R.A."/>
            <person name="Bhattacharya S.S."/>
            <person name="Shirouzu T."/>
            <person name="Yoshinaga Y."/>
            <person name="Martin F.M."/>
            <person name="Grigoriev I.V."/>
            <person name="Hibbett D.S."/>
        </authorList>
    </citation>
    <scope>NUCLEOTIDE SEQUENCE [LARGE SCALE GENOMIC DNA]</scope>
    <source>
        <strain evidence="2 3">HHB14362 ss-1</strain>
    </source>
</reference>
<name>A0A165WA63_9AGAM</name>
<dbReference type="GO" id="GO:0005829">
    <property type="term" value="C:cytosol"/>
    <property type="evidence" value="ECO:0007669"/>
    <property type="project" value="TreeGrafter"/>
</dbReference>
<dbReference type="GO" id="GO:0000172">
    <property type="term" value="C:ribonuclease MRP complex"/>
    <property type="evidence" value="ECO:0007669"/>
    <property type="project" value="TreeGrafter"/>
</dbReference>
<dbReference type="EMBL" id="KV425551">
    <property type="protein sequence ID" value="KZT30896.1"/>
    <property type="molecule type" value="Genomic_DNA"/>
</dbReference>
<dbReference type="Pfam" id="PF08228">
    <property type="entry name" value="RNase_P_pop3"/>
    <property type="match status" value="1"/>
</dbReference>
<sequence length="342" mass="37254">MSDQTAKIHTAVSNRAKAKQSLERKTVFKSVLDNPFRVRWPSIPMNIQNSILAHVIAMLDDVASYHLSRDQANRKRKRTKMTTIKDAAERISKRRKKDITAEVATQPAERVDETPFGSPSRNQEATSAAEILVSPDPPDMLAFLTIGINAVTKRLETQAKAARQVIARSGTGIAAPTPGSSRPVRIILACSGDIDPPILIGHLPEIVAACNSAARGHTHATELPPKYIKLVPLPRGAEFSLSEAIGLRRASVLAIDADAPGLSAIDDLINQVPTLAVSWLDPHSSTNPEQSLIPTHIKQTRTSVPKDSRAAKQQRAQGKADAKRLREWRGSRNKKSIKITSS</sequence>
<feature type="region of interest" description="Disordered" evidence="1">
    <location>
        <begin position="299"/>
        <end position="342"/>
    </location>
</feature>
<feature type="compositionally biased region" description="Basic residues" evidence="1">
    <location>
        <begin position="331"/>
        <end position="342"/>
    </location>
</feature>
<protein>
    <submittedName>
        <fullName evidence="2">Uncharacterized protein</fullName>
    </submittedName>
</protein>
<dbReference type="OrthoDB" id="20109at2759"/>
<gene>
    <name evidence="2" type="ORF">NEOLEDRAFT_1052975</name>
</gene>
<feature type="compositionally biased region" description="Polar residues" evidence="1">
    <location>
        <begin position="117"/>
        <end position="126"/>
    </location>
</feature>
<accession>A0A165WA63</accession>
<dbReference type="GO" id="GO:0034965">
    <property type="term" value="P:intronic box C/D snoRNA processing"/>
    <property type="evidence" value="ECO:0007669"/>
    <property type="project" value="TreeGrafter"/>
</dbReference>
<dbReference type="GO" id="GO:0005655">
    <property type="term" value="C:nucleolar ribonuclease P complex"/>
    <property type="evidence" value="ECO:0007669"/>
    <property type="project" value="TreeGrafter"/>
</dbReference>
<dbReference type="FunCoup" id="A0A165WA63">
    <property type="interactions" value="58"/>
</dbReference>
<dbReference type="GO" id="GO:0004526">
    <property type="term" value="F:ribonuclease P activity"/>
    <property type="evidence" value="ECO:0007669"/>
    <property type="project" value="TreeGrafter"/>
</dbReference>